<dbReference type="EMBL" id="BLRV01000022">
    <property type="protein sequence ID" value="GFP21169.1"/>
    <property type="molecule type" value="Genomic_DNA"/>
</dbReference>
<dbReference type="InterPro" id="IPR015422">
    <property type="entry name" value="PyrdxlP-dep_Trfase_small"/>
</dbReference>
<dbReference type="GO" id="GO:0009236">
    <property type="term" value="P:cobalamin biosynthetic process"/>
    <property type="evidence" value="ECO:0007669"/>
    <property type="project" value="UniProtKB-UniPathway"/>
</dbReference>
<comment type="caution">
    <text evidence="11">The sequence shown here is derived from an EMBL/GenBank/DDBJ whole genome shotgun (WGS) entry which is preliminary data.</text>
</comment>
<dbReference type="Proteomes" id="UP000580051">
    <property type="component" value="Unassembled WGS sequence"/>
</dbReference>
<dbReference type="GO" id="GO:0030170">
    <property type="term" value="F:pyridoxal phosphate binding"/>
    <property type="evidence" value="ECO:0007669"/>
    <property type="project" value="InterPro"/>
</dbReference>
<evidence type="ECO:0000256" key="2">
    <source>
        <dbReference type="ARBA" id="ARBA00003444"/>
    </source>
</evidence>
<dbReference type="Pfam" id="PF00155">
    <property type="entry name" value="Aminotran_1_2"/>
    <property type="match status" value="1"/>
</dbReference>
<evidence type="ECO:0000313" key="11">
    <source>
        <dbReference type="EMBL" id="GFP21169.1"/>
    </source>
</evidence>
<dbReference type="NCBIfam" id="TIGR01140">
    <property type="entry name" value="L_thr_O3P_dcar"/>
    <property type="match status" value="1"/>
</dbReference>
<comment type="function">
    <text evidence="2">Decarboxylates L-threonine-O-3-phosphate to yield (R)-1-amino-2-propanol O-2-phosphate, the precursor for the linkage between the nucleotide loop and the corrin ring in cobalamin.</text>
</comment>
<dbReference type="InterPro" id="IPR015424">
    <property type="entry name" value="PyrdxlP-dep_Trfase"/>
</dbReference>
<gene>
    <name evidence="11" type="ORF">HKBW3S06_00395</name>
</gene>
<keyword evidence="7" id="KW-0456">Lyase</keyword>
<accession>A0A6V8NLD7</accession>
<keyword evidence="5" id="KW-0169">Cobalamin biosynthesis</keyword>
<sequence length="375" mass="42018">MVYRTVAEDSGHPRTMARAARHHGGNIDEVAQRYGLNARQIIDFSTNVNPFGPPPSVLETLQDNLWRVSVYPDLSQKKLKEALADYLSVDSSQIIPGNGSAELIYLVASYLSPKKTIIPIPSFCEYPLAIQAFGGEPIFIPLTQNFQVDLKEILRHLSQAQMLIIANPNNPTGNLFDMDDLLKILQESYRHNVLMMVDEAFVDFVPHRDSVSLVRKVGQFRNLIVLGSLTKFFALPGLRLGYLVAHPELVADLSRRIPPWNVNSLAQLGGPLVLQDYQFQEESRARIIENREYLAQKIASLATFQTYPSVTNFILAEILGGSITATKLWEFLAKKGILIRDCSSFLGLGPAYVRLAVRKREEIDRLTEVLKGLSL</sequence>
<evidence type="ECO:0000256" key="7">
    <source>
        <dbReference type="ARBA" id="ARBA00023239"/>
    </source>
</evidence>
<evidence type="ECO:0000256" key="1">
    <source>
        <dbReference type="ARBA" id="ARBA00001933"/>
    </source>
</evidence>
<dbReference type="Gene3D" id="3.40.640.10">
    <property type="entry name" value="Type I PLP-dependent aspartate aminotransferase-like (Major domain)"/>
    <property type="match status" value="1"/>
</dbReference>
<dbReference type="UniPathway" id="UPA00148"/>
<evidence type="ECO:0000256" key="4">
    <source>
        <dbReference type="ARBA" id="ARBA00012285"/>
    </source>
</evidence>
<keyword evidence="6" id="KW-0663">Pyridoxal phosphate</keyword>
<evidence type="ECO:0000313" key="12">
    <source>
        <dbReference type="Proteomes" id="UP000580051"/>
    </source>
</evidence>
<evidence type="ECO:0000256" key="8">
    <source>
        <dbReference type="ARBA" id="ARBA00029996"/>
    </source>
</evidence>
<dbReference type="PANTHER" id="PTHR42885:SF1">
    <property type="entry name" value="THREONINE-PHOSPHATE DECARBOXYLASE"/>
    <property type="match status" value="1"/>
</dbReference>
<evidence type="ECO:0000256" key="6">
    <source>
        <dbReference type="ARBA" id="ARBA00022898"/>
    </source>
</evidence>
<dbReference type="AlphaFoldDB" id="A0A6V8NLD7"/>
<dbReference type="EC" id="4.1.1.81" evidence="4"/>
<comment type="cofactor">
    <cofactor evidence="1">
        <name>pyridoxal 5'-phosphate</name>
        <dbReference type="ChEBI" id="CHEBI:597326"/>
    </cofactor>
</comment>
<reference evidence="11 12" key="1">
    <citation type="journal article" date="2020" name="Front. Microbiol.">
        <title>Single-cell genomics of novel Actinobacteria with the Wood-Ljungdahl pathway discovered in a serpentinizing system.</title>
        <authorList>
            <person name="Merino N."/>
            <person name="Kawai M."/>
            <person name="Boyd E.S."/>
            <person name="Colman D.R."/>
            <person name="McGlynn S.E."/>
            <person name="Nealson K.H."/>
            <person name="Kurokawa K."/>
            <person name="Hongoh Y."/>
        </authorList>
    </citation>
    <scope>NUCLEOTIDE SEQUENCE [LARGE SCALE GENOMIC DNA]</scope>
    <source>
        <strain evidence="11 12">S06</strain>
    </source>
</reference>
<dbReference type="CDD" id="cd00609">
    <property type="entry name" value="AAT_like"/>
    <property type="match status" value="1"/>
</dbReference>
<evidence type="ECO:0000259" key="10">
    <source>
        <dbReference type="Pfam" id="PF00155"/>
    </source>
</evidence>
<dbReference type="InterPro" id="IPR004838">
    <property type="entry name" value="NHTrfase_class1_PyrdxlP-BS"/>
</dbReference>
<evidence type="ECO:0000256" key="3">
    <source>
        <dbReference type="ARBA" id="ARBA00004953"/>
    </source>
</evidence>
<dbReference type="Gene3D" id="3.90.1150.10">
    <property type="entry name" value="Aspartate Aminotransferase, domain 1"/>
    <property type="match status" value="1"/>
</dbReference>
<evidence type="ECO:0000256" key="5">
    <source>
        <dbReference type="ARBA" id="ARBA00022573"/>
    </source>
</evidence>
<dbReference type="InterPro" id="IPR005860">
    <property type="entry name" value="CobD"/>
</dbReference>
<dbReference type="PANTHER" id="PTHR42885">
    <property type="entry name" value="HISTIDINOL-PHOSPHATE AMINOTRANSFERASE-RELATED"/>
    <property type="match status" value="1"/>
</dbReference>
<dbReference type="SUPFAM" id="SSF53383">
    <property type="entry name" value="PLP-dependent transferases"/>
    <property type="match status" value="1"/>
</dbReference>
<dbReference type="GO" id="GO:0048472">
    <property type="term" value="F:threonine-phosphate decarboxylase activity"/>
    <property type="evidence" value="ECO:0007669"/>
    <property type="project" value="UniProtKB-EC"/>
</dbReference>
<protein>
    <recommendedName>
        <fullName evidence="4">threonine-phosphate decarboxylase</fullName>
        <ecNumber evidence="4">4.1.1.81</ecNumber>
    </recommendedName>
    <alternativeName>
        <fullName evidence="8">L-threonine-O-3-phosphate decarboxylase</fullName>
    </alternativeName>
</protein>
<dbReference type="InterPro" id="IPR015421">
    <property type="entry name" value="PyrdxlP-dep_Trfase_major"/>
</dbReference>
<organism evidence="11 12">
    <name type="scientific">Candidatus Hakubella thermalkaliphila</name>
    <dbReference type="NCBI Taxonomy" id="2754717"/>
    <lineage>
        <taxon>Bacteria</taxon>
        <taxon>Bacillati</taxon>
        <taxon>Actinomycetota</taxon>
        <taxon>Actinomycetota incertae sedis</taxon>
        <taxon>Candidatus Hakubellales</taxon>
        <taxon>Candidatus Hakubellaceae</taxon>
        <taxon>Candidatus Hakubella</taxon>
    </lineage>
</organism>
<dbReference type="PROSITE" id="PS00105">
    <property type="entry name" value="AA_TRANSFER_CLASS_1"/>
    <property type="match status" value="1"/>
</dbReference>
<comment type="catalytic activity">
    <reaction evidence="9">
        <text>O-phospho-L-threonine + H(+) = (R)-1-aminopropan-2-yl phosphate + CO2</text>
        <dbReference type="Rhea" id="RHEA:11492"/>
        <dbReference type="ChEBI" id="CHEBI:15378"/>
        <dbReference type="ChEBI" id="CHEBI:16526"/>
        <dbReference type="ChEBI" id="CHEBI:58563"/>
        <dbReference type="ChEBI" id="CHEBI:58675"/>
        <dbReference type="EC" id="4.1.1.81"/>
    </reaction>
</comment>
<comment type="pathway">
    <text evidence="3">Cofactor biosynthesis; adenosylcobalamin biosynthesis.</text>
</comment>
<proteinExistence type="predicted"/>
<dbReference type="InterPro" id="IPR004839">
    <property type="entry name" value="Aminotransferase_I/II_large"/>
</dbReference>
<evidence type="ECO:0000256" key="9">
    <source>
        <dbReference type="ARBA" id="ARBA00048531"/>
    </source>
</evidence>
<name>A0A6V8NLD7_9ACTN</name>
<feature type="domain" description="Aminotransferase class I/classII large" evidence="10">
    <location>
        <begin position="40"/>
        <end position="369"/>
    </location>
</feature>